<evidence type="ECO:0000313" key="3">
    <source>
        <dbReference type="EMBL" id="QJY50476.1"/>
    </source>
</evidence>
<feature type="compositionally biased region" description="Polar residues" evidence="1">
    <location>
        <begin position="141"/>
        <end position="157"/>
    </location>
</feature>
<proteinExistence type="predicted"/>
<dbReference type="Proteomes" id="UP000505377">
    <property type="component" value="Chromosome"/>
</dbReference>
<protein>
    <submittedName>
        <fullName evidence="3">SdpI family protein</fullName>
    </submittedName>
</protein>
<reference evidence="3 4" key="1">
    <citation type="submission" date="2020-05" db="EMBL/GenBank/DDBJ databases">
        <authorList>
            <person name="Mo P."/>
        </authorList>
    </citation>
    <scope>NUCLEOTIDE SEQUENCE [LARGE SCALE GENOMIC DNA]</scope>
    <source>
        <strain evidence="3 4">Gen01</strain>
    </source>
</reference>
<keyword evidence="4" id="KW-1185">Reference proteome</keyword>
<dbReference type="AlphaFoldDB" id="A0A6M6JTU0"/>
<keyword evidence="2" id="KW-0812">Transmembrane</keyword>
<name>A0A6M6JTU0_9PSEU</name>
<keyword evidence="2" id="KW-0472">Membrane</keyword>
<sequence>MPRLVLAALFVTAGLVLLVVAVLGARERLPRNRWAGVRTVETLASDAAFALANRVAAAPLGAAGAVAVVGGAVLAAGPVGAVSVVVLVVTGLGALVLAVFGGMVGQRAAAAVPVPAAAPACAGTCAGCDLVAGCRPADTSPADTSPAATSPTSPDRP</sequence>
<feature type="transmembrane region" description="Helical" evidence="2">
    <location>
        <begin position="79"/>
        <end position="100"/>
    </location>
</feature>
<dbReference type="Pfam" id="PF13630">
    <property type="entry name" value="SdpI"/>
    <property type="match status" value="1"/>
</dbReference>
<evidence type="ECO:0000256" key="2">
    <source>
        <dbReference type="SAM" id="Phobius"/>
    </source>
</evidence>
<evidence type="ECO:0000313" key="4">
    <source>
        <dbReference type="Proteomes" id="UP000505377"/>
    </source>
</evidence>
<accession>A0A6M6JTU0</accession>
<organism evidence="3 4">
    <name type="scientific">Pseudonocardia broussonetiae</name>
    <dbReference type="NCBI Taxonomy" id="2736640"/>
    <lineage>
        <taxon>Bacteria</taxon>
        <taxon>Bacillati</taxon>
        <taxon>Actinomycetota</taxon>
        <taxon>Actinomycetes</taxon>
        <taxon>Pseudonocardiales</taxon>
        <taxon>Pseudonocardiaceae</taxon>
        <taxon>Pseudonocardia</taxon>
    </lineage>
</organism>
<dbReference type="EMBL" id="CP053564">
    <property type="protein sequence ID" value="QJY50476.1"/>
    <property type="molecule type" value="Genomic_DNA"/>
</dbReference>
<gene>
    <name evidence="3" type="ORF">HOP40_08075</name>
</gene>
<evidence type="ECO:0000256" key="1">
    <source>
        <dbReference type="SAM" id="MobiDB-lite"/>
    </source>
</evidence>
<dbReference type="InterPro" id="IPR025962">
    <property type="entry name" value="SdpI/YhfL"/>
</dbReference>
<feature type="region of interest" description="Disordered" evidence="1">
    <location>
        <begin position="138"/>
        <end position="157"/>
    </location>
</feature>
<dbReference type="KEGG" id="pbro:HOP40_08075"/>
<keyword evidence="2" id="KW-1133">Transmembrane helix</keyword>